<feature type="coiled-coil region" evidence="1">
    <location>
        <begin position="36"/>
        <end position="132"/>
    </location>
</feature>
<gene>
    <name evidence="2" type="ORF">E1283_15340</name>
</gene>
<evidence type="ECO:0000256" key="1">
    <source>
        <dbReference type="SAM" id="Coils"/>
    </source>
</evidence>
<dbReference type="OrthoDB" id="4948751at2"/>
<organism evidence="2 3">
    <name type="scientific">Streptomyces hainanensis</name>
    <dbReference type="NCBI Taxonomy" id="402648"/>
    <lineage>
        <taxon>Bacteria</taxon>
        <taxon>Bacillati</taxon>
        <taxon>Actinomycetota</taxon>
        <taxon>Actinomycetes</taxon>
        <taxon>Kitasatosporales</taxon>
        <taxon>Streptomycetaceae</taxon>
        <taxon>Streptomyces</taxon>
    </lineage>
</organism>
<protein>
    <submittedName>
        <fullName evidence="2">Uncharacterized protein</fullName>
    </submittedName>
</protein>
<proteinExistence type="predicted"/>
<evidence type="ECO:0000313" key="2">
    <source>
        <dbReference type="EMBL" id="TDC74527.1"/>
    </source>
</evidence>
<dbReference type="Gene3D" id="1.20.5.1000">
    <property type="entry name" value="arf6 gtpase in complex with a specific effector, jip4"/>
    <property type="match status" value="1"/>
</dbReference>
<dbReference type="RefSeq" id="WP_132818597.1">
    <property type="nucleotide sequence ID" value="NZ_SMKI01000143.1"/>
</dbReference>
<evidence type="ECO:0000313" key="3">
    <source>
        <dbReference type="Proteomes" id="UP000295345"/>
    </source>
</evidence>
<sequence>MVAIGYADGVREHIDAAVQNQTPSPRRPEHVTRTSSASLATDLELAREEIAKLRAERDQLRHAARLHLGHQLDQANSQDLVTRVQELTQTTADLEGRLHQAMGEKALLEGRVSELEDDLAAARTSLRRMIRAENASPSTE</sequence>
<dbReference type="Proteomes" id="UP000295345">
    <property type="component" value="Unassembled WGS sequence"/>
</dbReference>
<name>A0A4R4TBF2_9ACTN</name>
<keyword evidence="1" id="KW-0175">Coiled coil</keyword>
<accession>A0A4R4TBF2</accession>
<comment type="caution">
    <text evidence="2">The sequence shown here is derived from an EMBL/GenBank/DDBJ whole genome shotgun (WGS) entry which is preliminary data.</text>
</comment>
<dbReference type="AlphaFoldDB" id="A0A4R4TBF2"/>
<dbReference type="EMBL" id="SMKI01000143">
    <property type="protein sequence ID" value="TDC74527.1"/>
    <property type="molecule type" value="Genomic_DNA"/>
</dbReference>
<keyword evidence="3" id="KW-1185">Reference proteome</keyword>
<reference evidence="2 3" key="1">
    <citation type="submission" date="2019-03" db="EMBL/GenBank/DDBJ databases">
        <title>Draft genome sequences of novel Actinobacteria.</title>
        <authorList>
            <person name="Sahin N."/>
            <person name="Ay H."/>
            <person name="Saygin H."/>
        </authorList>
    </citation>
    <scope>NUCLEOTIDE SEQUENCE [LARGE SCALE GENOMIC DNA]</scope>
    <source>
        <strain evidence="2 3">DSM 41900</strain>
    </source>
</reference>